<evidence type="ECO:0000313" key="3">
    <source>
        <dbReference type="EMBL" id="TWT62457.1"/>
    </source>
</evidence>
<feature type="compositionally biased region" description="Low complexity" evidence="1">
    <location>
        <begin position="269"/>
        <end position="296"/>
    </location>
</feature>
<reference evidence="3 4" key="1">
    <citation type="submission" date="2019-02" db="EMBL/GenBank/DDBJ databases">
        <title>Deep-cultivation of Planctomycetes and their phenomic and genomic characterization uncovers novel biology.</title>
        <authorList>
            <person name="Wiegand S."/>
            <person name="Jogler M."/>
            <person name="Boedeker C."/>
            <person name="Pinto D."/>
            <person name="Vollmers J."/>
            <person name="Rivas-Marin E."/>
            <person name="Kohn T."/>
            <person name="Peeters S.H."/>
            <person name="Heuer A."/>
            <person name="Rast P."/>
            <person name="Oberbeckmann S."/>
            <person name="Bunk B."/>
            <person name="Jeske O."/>
            <person name="Meyerdierks A."/>
            <person name="Storesund J.E."/>
            <person name="Kallscheuer N."/>
            <person name="Luecker S."/>
            <person name="Lage O.M."/>
            <person name="Pohl T."/>
            <person name="Merkel B.J."/>
            <person name="Hornburger P."/>
            <person name="Mueller R.-W."/>
            <person name="Bruemmer F."/>
            <person name="Labrenz M."/>
            <person name="Spormann A.M."/>
            <person name="Op Den Camp H."/>
            <person name="Overmann J."/>
            <person name="Amann R."/>
            <person name="Jetten M.S.M."/>
            <person name="Mascher T."/>
            <person name="Medema M.H."/>
            <person name="Devos D.P."/>
            <person name="Kaster A.-K."/>
            <person name="Ovreas L."/>
            <person name="Rohde M."/>
            <person name="Galperin M.Y."/>
            <person name="Jogler C."/>
        </authorList>
    </citation>
    <scope>NUCLEOTIDE SEQUENCE [LARGE SCALE GENOMIC DNA]</scope>
    <source>
        <strain evidence="3 4">Pan54</strain>
    </source>
</reference>
<name>A0A5C5XH96_9PLAN</name>
<dbReference type="EMBL" id="SJPG01000001">
    <property type="protein sequence ID" value="TWT62457.1"/>
    <property type="molecule type" value="Genomic_DNA"/>
</dbReference>
<protein>
    <recommendedName>
        <fullName evidence="5">Tetratricopeptide repeat-like domain-containing protein</fullName>
    </recommendedName>
</protein>
<keyword evidence="2" id="KW-0812">Transmembrane</keyword>
<dbReference type="AlphaFoldDB" id="A0A5C5XH96"/>
<proteinExistence type="predicted"/>
<gene>
    <name evidence="3" type="ORF">Pan54_31990</name>
</gene>
<evidence type="ECO:0000313" key="4">
    <source>
        <dbReference type="Proteomes" id="UP000316095"/>
    </source>
</evidence>
<sequence>MKSEHRHELAQNDLEVGIERLRDKSKDFMEVHGNRILLWASMILLLIAAIVFYTRTSARTNVEGWAALTGANNAEELAGIADSYQGTPVGDLAQLKVAEEYLNTGIRLMFTDREAALTELDEAKSAFQKLLNQTGILPITKDRALFGLARTFETTSTGDFSEAIKSYKTLIDESPDSPYKELAEERIKTLGKENAKSFYSWFAEQKPEPQDMEQPEDMLRNLNLDLDGSLPTPTGTSSAPMDPEATSTPNPTLTVPTAPDFPPAMTNPASTSEAGTSTETSAPPMPADASSSTPPAEVGTSEPMPAPPKATEPEATQPKPEGTTSAPVSPAESATDAK</sequence>
<evidence type="ECO:0008006" key="5">
    <source>
        <dbReference type="Google" id="ProtNLM"/>
    </source>
</evidence>
<keyword evidence="4" id="KW-1185">Reference proteome</keyword>
<feature type="region of interest" description="Disordered" evidence="1">
    <location>
        <begin position="223"/>
        <end position="338"/>
    </location>
</feature>
<dbReference type="Gene3D" id="1.25.40.10">
    <property type="entry name" value="Tetratricopeptide repeat domain"/>
    <property type="match status" value="1"/>
</dbReference>
<keyword evidence="2" id="KW-1133">Transmembrane helix</keyword>
<evidence type="ECO:0000256" key="2">
    <source>
        <dbReference type="SAM" id="Phobius"/>
    </source>
</evidence>
<feature type="compositionally biased region" description="Polar residues" evidence="1">
    <location>
        <begin position="231"/>
        <end position="255"/>
    </location>
</feature>
<organism evidence="3 4">
    <name type="scientific">Rubinisphaera italica</name>
    <dbReference type="NCBI Taxonomy" id="2527969"/>
    <lineage>
        <taxon>Bacteria</taxon>
        <taxon>Pseudomonadati</taxon>
        <taxon>Planctomycetota</taxon>
        <taxon>Planctomycetia</taxon>
        <taxon>Planctomycetales</taxon>
        <taxon>Planctomycetaceae</taxon>
        <taxon>Rubinisphaera</taxon>
    </lineage>
</organism>
<accession>A0A5C5XH96</accession>
<dbReference type="RefSeq" id="WP_146504309.1">
    <property type="nucleotide sequence ID" value="NZ_SJPG01000001.1"/>
</dbReference>
<dbReference type="Proteomes" id="UP000316095">
    <property type="component" value="Unassembled WGS sequence"/>
</dbReference>
<keyword evidence="2" id="KW-0472">Membrane</keyword>
<evidence type="ECO:0000256" key="1">
    <source>
        <dbReference type="SAM" id="MobiDB-lite"/>
    </source>
</evidence>
<dbReference type="InterPro" id="IPR011990">
    <property type="entry name" value="TPR-like_helical_dom_sf"/>
</dbReference>
<comment type="caution">
    <text evidence="3">The sequence shown here is derived from an EMBL/GenBank/DDBJ whole genome shotgun (WGS) entry which is preliminary data.</text>
</comment>
<feature type="transmembrane region" description="Helical" evidence="2">
    <location>
        <begin position="36"/>
        <end position="53"/>
    </location>
</feature>
<dbReference type="OrthoDB" id="265362at2"/>